<comment type="caution">
    <text evidence="2">The sequence shown here is derived from an EMBL/GenBank/DDBJ whole genome shotgun (WGS) entry which is preliminary data.</text>
</comment>
<reference evidence="2" key="2">
    <citation type="submission" date="2020-11" db="EMBL/GenBank/DDBJ databases">
        <authorList>
            <person name="McCartney M.A."/>
            <person name="Auch B."/>
            <person name="Kono T."/>
            <person name="Mallez S."/>
            <person name="Becker A."/>
            <person name="Gohl D.M."/>
            <person name="Silverstein K.A.T."/>
            <person name="Koren S."/>
            <person name="Bechman K.B."/>
            <person name="Herman A."/>
            <person name="Abrahante J.E."/>
            <person name="Garbe J."/>
        </authorList>
    </citation>
    <scope>NUCLEOTIDE SEQUENCE</scope>
    <source>
        <strain evidence="2">Duluth1</strain>
        <tissue evidence="2">Whole animal</tissue>
    </source>
</reference>
<reference evidence="2" key="1">
    <citation type="journal article" date="2019" name="bioRxiv">
        <title>The Genome of the Zebra Mussel, Dreissena polymorpha: A Resource for Invasive Species Research.</title>
        <authorList>
            <person name="McCartney M.A."/>
            <person name="Auch B."/>
            <person name="Kono T."/>
            <person name="Mallez S."/>
            <person name="Zhang Y."/>
            <person name="Obille A."/>
            <person name="Becker A."/>
            <person name="Abrahante J.E."/>
            <person name="Garbe J."/>
            <person name="Badalamenti J.P."/>
            <person name="Herman A."/>
            <person name="Mangelson H."/>
            <person name="Liachko I."/>
            <person name="Sullivan S."/>
            <person name="Sone E.D."/>
            <person name="Koren S."/>
            <person name="Silverstein K.A.T."/>
            <person name="Beckman K.B."/>
            <person name="Gohl D.M."/>
        </authorList>
    </citation>
    <scope>NUCLEOTIDE SEQUENCE</scope>
    <source>
        <strain evidence="2">Duluth1</strain>
        <tissue evidence="2">Whole animal</tissue>
    </source>
</reference>
<proteinExistence type="predicted"/>
<gene>
    <name evidence="2" type="ORF">DPMN_133445</name>
</gene>
<name>A0A9D4FUC5_DREPO</name>
<accession>A0A9D4FUC5</accession>
<evidence type="ECO:0000256" key="1">
    <source>
        <dbReference type="SAM" id="MobiDB-lite"/>
    </source>
</evidence>
<protein>
    <submittedName>
        <fullName evidence="2">Uncharacterized protein</fullName>
    </submittedName>
</protein>
<keyword evidence="3" id="KW-1185">Reference proteome</keyword>
<dbReference type="EMBL" id="JAIWYP010000006">
    <property type="protein sequence ID" value="KAH3805148.1"/>
    <property type="molecule type" value="Genomic_DNA"/>
</dbReference>
<sequence>MLLNNCDQSPRFLSPSRKNSKSSFTGRSTTLNQVNRYSLDTLQDVPLTSGCADASNFRE</sequence>
<dbReference type="Proteomes" id="UP000828390">
    <property type="component" value="Unassembled WGS sequence"/>
</dbReference>
<organism evidence="2 3">
    <name type="scientific">Dreissena polymorpha</name>
    <name type="common">Zebra mussel</name>
    <name type="synonym">Mytilus polymorpha</name>
    <dbReference type="NCBI Taxonomy" id="45954"/>
    <lineage>
        <taxon>Eukaryota</taxon>
        <taxon>Metazoa</taxon>
        <taxon>Spiralia</taxon>
        <taxon>Lophotrochozoa</taxon>
        <taxon>Mollusca</taxon>
        <taxon>Bivalvia</taxon>
        <taxon>Autobranchia</taxon>
        <taxon>Heteroconchia</taxon>
        <taxon>Euheterodonta</taxon>
        <taxon>Imparidentia</taxon>
        <taxon>Neoheterodontei</taxon>
        <taxon>Myida</taxon>
        <taxon>Dreissenoidea</taxon>
        <taxon>Dreissenidae</taxon>
        <taxon>Dreissena</taxon>
    </lineage>
</organism>
<evidence type="ECO:0000313" key="3">
    <source>
        <dbReference type="Proteomes" id="UP000828390"/>
    </source>
</evidence>
<evidence type="ECO:0000313" key="2">
    <source>
        <dbReference type="EMBL" id="KAH3805148.1"/>
    </source>
</evidence>
<feature type="region of interest" description="Disordered" evidence="1">
    <location>
        <begin position="1"/>
        <end position="29"/>
    </location>
</feature>
<dbReference type="AlphaFoldDB" id="A0A9D4FUC5"/>